<organism evidence="2 3">
    <name type="scientific">Bradyrhizobium lablabi</name>
    <dbReference type="NCBI Taxonomy" id="722472"/>
    <lineage>
        <taxon>Bacteria</taxon>
        <taxon>Pseudomonadati</taxon>
        <taxon>Pseudomonadota</taxon>
        <taxon>Alphaproteobacteria</taxon>
        <taxon>Hyphomicrobiales</taxon>
        <taxon>Nitrobacteraceae</taxon>
        <taxon>Bradyrhizobium</taxon>
    </lineage>
</organism>
<keyword evidence="1" id="KW-0472">Membrane</keyword>
<evidence type="ECO:0000313" key="3">
    <source>
        <dbReference type="Proteomes" id="UP000051660"/>
    </source>
</evidence>
<reference evidence="2 3" key="1">
    <citation type="submission" date="2014-03" db="EMBL/GenBank/DDBJ databases">
        <title>Bradyrhizobium valentinum sp. nov., isolated from effective nodules of Lupinus mariae-josephae, a lupine endemic of basic-lime soils in Eastern Spain.</title>
        <authorList>
            <person name="Duran D."/>
            <person name="Rey L."/>
            <person name="Navarro A."/>
            <person name="Busquets A."/>
            <person name="Imperial J."/>
            <person name="Ruiz-Argueso T."/>
        </authorList>
    </citation>
    <scope>NUCLEOTIDE SEQUENCE [LARGE SCALE GENOMIC DNA]</scope>
    <source>
        <strain evidence="2 3">CCBAU 23086</strain>
    </source>
</reference>
<keyword evidence="1" id="KW-0812">Transmembrane</keyword>
<dbReference type="AlphaFoldDB" id="A0A0R3N5F8"/>
<feature type="transmembrane region" description="Helical" evidence="1">
    <location>
        <begin position="81"/>
        <end position="102"/>
    </location>
</feature>
<evidence type="ECO:0000313" key="2">
    <source>
        <dbReference type="EMBL" id="KRR27290.1"/>
    </source>
</evidence>
<proteinExistence type="predicted"/>
<gene>
    <name evidence="2" type="ORF">CQ14_34375</name>
</gene>
<sequence length="222" mass="24150">MSESEPAIETVVIPSELALKNPAAPSVVVSLPIVARSAELKNCLLGLFFLAGGMFALLCGVLIGMPVFVFWRRAVNVGMSIWEVLLLLVLVPMLILAVRWGVGCTVAALTCFRDAARNGPALEITADGLRDYRSGLSVPWSSVQCARIANSGIDGVILQLREPVKHWQNPFRLDVQFQGYRPKPDHVLVSAAHLDVPSHVLIHTILSLTQTVGWVGRSETHQ</sequence>
<comment type="caution">
    <text evidence="2">The sequence shown here is derived from an EMBL/GenBank/DDBJ whole genome shotgun (WGS) entry which is preliminary data.</text>
</comment>
<dbReference type="Proteomes" id="UP000051660">
    <property type="component" value="Unassembled WGS sequence"/>
</dbReference>
<dbReference type="EMBL" id="LLYB01000036">
    <property type="protein sequence ID" value="KRR27290.1"/>
    <property type="molecule type" value="Genomic_DNA"/>
</dbReference>
<name>A0A0R3N5F8_9BRAD</name>
<feature type="transmembrane region" description="Helical" evidence="1">
    <location>
        <begin position="44"/>
        <end position="69"/>
    </location>
</feature>
<evidence type="ECO:0000256" key="1">
    <source>
        <dbReference type="SAM" id="Phobius"/>
    </source>
</evidence>
<accession>A0A0R3N5F8</accession>
<dbReference type="RefSeq" id="WP_057856525.1">
    <property type="nucleotide sequence ID" value="NZ_LLYB01000036.1"/>
</dbReference>
<keyword evidence="1" id="KW-1133">Transmembrane helix</keyword>
<protein>
    <submittedName>
        <fullName evidence="2">Uncharacterized protein</fullName>
    </submittedName>
</protein>